<feature type="domain" description="Gliding motility-associated protein GldM first immunoglobulin-like" evidence="3">
    <location>
        <begin position="272"/>
        <end position="368"/>
    </location>
</feature>
<dbReference type="InterPro" id="IPR048406">
    <property type="entry name" value="GldM_Ig-like-2"/>
</dbReference>
<dbReference type="InterPro" id="IPR022719">
    <property type="entry name" value="Motility-assoc_prot_GldM_C"/>
</dbReference>
<evidence type="ECO:0000259" key="1">
    <source>
        <dbReference type="Pfam" id="PF12080"/>
    </source>
</evidence>
<dbReference type="Pfam" id="PF21602">
    <property type="entry name" value="GldM_3rd"/>
    <property type="match status" value="1"/>
</dbReference>
<dbReference type="Pfam" id="PF21601">
    <property type="entry name" value="GldM_2nd"/>
    <property type="match status" value="1"/>
</dbReference>
<reference evidence="5" key="1">
    <citation type="submission" date="2018-05" db="EMBL/GenBank/DDBJ databases">
        <authorList>
            <person name="Lanie J.A."/>
            <person name="Ng W.-L."/>
            <person name="Kazmierczak K.M."/>
            <person name="Andrzejewski T.M."/>
            <person name="Davidsen T.M."/>
            <person name="Wayne K.J."/>
            <person name="Tettelin H."/>
            <person name="Glass J.I."/>
            <person name="Rusch D."/>
            <person name="Podicherti R."/>
            <person name="Tsui H.-C.T."/>
            <person name="Winkler M.E."/>
        </authorList>
    </citation>
    <scope>NUCLEOTIDE SEQUENCE</scope>
</reference>
<dbReference type="EMBL" id="UINC01017938">
    <property type="protein sequence ID" value="SVA74898.1"/>
    <property type="molecule type" value="Genomic_DNA"/>
</dbReference>
<gene>
    <name evidence="5" type="ORF">METZ01_LOCUS127752</name>
</gene>
<organism evidence="5">
    <name type="scientific">marine metagenome</name>
    <dbReference type="NCBI Taxonomy" id="408172"/>
    <lineage>
        <taxon>unclassified sequences</taxon>
        <taxon>metagenomes</taxon>
        <taxon>ecological metagenomes</taxon>
    </lineage>
</organism>
<feature type="domain" description="Gliding motility-associated protein GldM C-terminal" evidence="1">
    <location>
        <begin position="463"/>
        <end position="565"/>
    </location>
</feature>
<dbReference type="AlphaFoldDB" id="A0A381YCZ9"/>
<evidence type="ECO:0008006" key="6">
    <source>
        <dbReference type="Google" id="ProtNLM"/>
    </source>
</evidence>
<accession>A0A381YCZ9</accession>
<evidence type="ECO:0000259" key="2">
    <source>
        <dbReference type="Pfam" id="PF12081"/>
    </source>
</evidence>
<feature type="domain" description="Gliding motility-associated protein GldM N-terminal" evidence="2">
    <location>
        <begin position="30"/>
        <end position="265"/>
    </location>
</feature>
<dbReference type="InterPro" id="IPR048405">
    <property type="entry name" value="GldM_Ig-like-1"/>
</dbReference>
<name>A0A381YCZ9_9ZZZZ</name>
<evidence type="ECO:0000313" key="5">
    <source>
        <dbReference type="EMBL" id="SVA74898.1"/>
    </source>
</evidence>
<dbReference type="Pfam" id="PF12080">
    <property type="entry name" value="GldM_4th"/>
    <property type="match status" value="1"/>
</dbReference>
<dbReference type="InterPro" id="IPR022720">
    <property type="entry name" value="Motility-assoc_prot_GldM_N"/>
</dbReference>
<proteinExistence type="predicted"/>
<protein>
    <recommendedName>
        <fullName evidence="6">Gliding motility-associated protein GldM N-terminal domain-containing protein</fullName>
    </recommendedName>
</protein>
<sequence length="576" mass="62705">MAAKLDTRQKMINMMYLVFIAMLALNIGKEVLATLGVLNDDLESSIVELEASSQASYQQIESNSGSADYVIAASNVLEIKKEADSFYDFLQTIKDSLIVGDEGVVNKYLKEVNVKGTDSVITVTSYQEMDKSLVLDDILFESSDGDLKPIGETFLSKFRNFPSNINKILDLVVFMEEEAKIAKTALDGSKDEDGVQIEYDFDSSKNDLKSRFSYSEKIINSEGTSQDFLIYNFYGFPVIASLAKLTKMQSDIRYIENKVLNEILSSIQGKGLNFSTFQTLLETSKPVFYTTDVVDAAIVMGKKDEGFKPDKVELFLNGKPLTQNEYFIENGKVVLKKRIGSPGTYDLTGTLSKKNADTQELISIPVNQKLVIIREPNSAVVSADNMKVFYRGLRNPTSISIPGVAANTIVPSSTNAKFSKTKNGWAAQPTNAKAKEMKVSVSGVLNGKRKNFDGGTFRILPPPPGKGSVSGMGKVIETGGSISKTLLTNGIITGTKPKDFLYDYSIIVTGFDIKVGNSPAKTVNGNKASRSAKAALDVKSAGKGTAVVISNIKASSKDGDTVTPNYEVESFFLIVN</sequence>
<evidence type="ECO:0000259" key="4">
    <source>
        <dbReference type="Pfam" id="PF21602"/>
    </source>
</evidence>
<feature type="domain" description="Gliding motility-associated protein GldM second immunoglobulin-like" evidence="4">
    <location>
        <begin position="378"/>
        <end position="459"/>
    </location>
</feature>
<evidence type="ECO:0000259" key="3">
    <source>
        <dbReference type="Pfam" id="PF21601"/>
    </source>
</evidence>
<dbReference type="Pfam" id="PF12081">
    <property type="entry name" value="GldM_1st"/>
    <property type="match status" value="1"/>
</dbReference>